<proteinExistence type="predicted"/>
<gene>
    <name evidence="1" type="ORF">L2E82_14884</name>
</gene>
<name>A0ACB9F185_CICIN</name>
<dbReference type="EMBL" id="CM042011">
    <property type="protein sequence ID" value="KAI3764867.1"/>
    <property type="molecule type" value="Genomic_DNA"/>
</dbReference>
<protein>
    <submittedName>
        <fullName evidence="1">Uncharacterized protein</fullName>
    </submittedName>
</protein>
<evidence type="ECO:0000313" key="1">
    <source>
        <dbReference type="EMBL" id="KAI3764867.1"/>
    </source>
</evidence>
<sequence length="76" mass="9519">MFFVVVKKMLFFQENLKIYVIEMYYKCKLKKEVLRSLLWIDEGNMDGLWPDPIFREYNLWFDKDDLVIWFLRRGLM</sequence>
<dbReference type="Proteomes" id="UP001055811">
    <property type="component" value="Linkage Group LG03"/>
</dbReference>
<organism evidence="1 2">
    <name type="scientific">Cichorium intybus</name>
    <name type="common">Chicory</name>
    <dbReference type="NCBI Taxonomy" id="13427"/>
    <lineage>
        <taxon>Eukaryota</taxon>
        <taxon>Viridiplantae</taxon>
        <taxon>Streptophyta</taxon>
        <taxon>Embryophyta</taxon>
        <taxon>Tracheophyta</taxon>
        <taxon>Spermatophyta</taxon>
        <taxon>Magnoliopsida</taxon>
        <taxon>eudicotyledons</taxon>
        <taxon>Gunneridae</taxon>
        <taxon>Pentapetalae</taxon>
        <taxon>asterids</taxon>
        <taxon>campanulids</taxon>
        <taxon>Asterales</taxon>
        <taxon>Asteraceae</taxon>
        <taxon>Cichorioideae</taxon>
        <taxon>Cichorieae</taxon>
        <taxon>Cichoriinae</taxon>
        <taxon>Cichorium</taxon>
    </lineage>
</organism>
<reference evidence="1 2" key="2">
    <citation type="journal article" date="2022" name="Mol. Ecol. Resour.">
        <title>The genomes of chicory, endive, great burdock and yacon provide insights into Asteraceae paleo-polyploidization history and plant inulin production.</title>
        <authorList>
            <person name="Fan W."/>
            <person name="Wang S."/>
            <person name="Wang H."/>
            <person name="Wang A."/>
            <person name="Jiang F."/>
            <person name="Liu H."/>
            <person name="Zhao H."/>
            <person name="Xu D."/>
            <person name="Zhang Y."/>
        </authorList>
    </citation>
    <scope>NUCLEOTIDE SEQUENCE [LARGE SCALE GENOMIC DNA]</scope>
    <source>
        <strain evidence="2">cv. Punajuju</strain>
        <tissue evidence="1">Leaves</tissue>
    </source>
</reference>
<accession>A0ACB9F185</accession>
<keyword evidence="2" id="KW-1185">Reference proteome</keyword>
<reference evidence="2" key="1">
    <citation type="journal article" date="2022" name="Mol. Ecol. Resour.">
        <title>The genomes of chicory, endive, great burdock and yacon provide insights into Asteraceae palaeo-polyploidization history and plant inulin production.</title>
        <authorList>
            <person name="Fan W."/>
            <person name="Wang S."/>
            <person name="Wang H."/>
            <person name="Wang A."/>
            <person name="Jiang F."/>
            <person name="Liu H."/>
            <person name="Zhao H."/>
            <person name="Xu D."/>
            <person name="Zhang Y."/>
        </authorList>
    </citation>
    <scope>NUCLEOTIDE SEQUENCE [LARGE SCALE GENOMIC DNA]</scope>
    <source>
        <strain evidence="2">cv. Punajuju</strain>
    </source>
</reference>
<evidence type="ECO:0000313" key="2">
    <source>
        <dbReference type="Proteomes" id="UP001055811"/>
    </source>
</evidence>
<comment type="caution">
    <text evidence="1">The sequence shown here is derived from an EMBL/GenBank/DDBJ whole genome shotgun (WGS) entry which is preliminary data.</text>
</comment>